<reference evidence="2 3" key="1">
    <citation type="submission" date="2017-07" db="EMBL/GenBank/DDBJ databases">
        <title>First draft Genome Sequence of Nocardia cerradoensis isolated from human infection.</title>
        <authorList>
            <person name="Carrasco G."/>
        </authorList>
    </citation>
    <scope>NUCLEOTIDE SEQUENCE [LARGE SCALE GENOMIC DNA]</scope>
    <source>
        <strain evidence="2 3">CNM20130759</strain>
    </source>
</reference>
<dbReference type="Proteomes" id="UP000215506">
    <property type="component" value="Unassembled WGS sequence"/>
</dbReference>
<comment type="caution">
    <text evidence="2">The sequence shown here is derived from an EMBL/GenBank/DDBJ whole genome shotgun (WGS) entry which is preliminary data.</text>
</comment>
<protein>
    <submittedName>
        <fullName evidence="2">Uncharacterized protein</fullName>
    </submittedName>
</protein>
<keyword evidence="1" id="KW-0812">Transmembrane</keyword>
<organism evidence="2 3">
    <name type="scientific">Nocardia cerradoensis</name>
    <dbReference type="NCBI Taxonomy" id="85688"/>
    <lineage>
        <taxon>Bacteria</taxon>
        <taxon>Bacillati</taxon>
        <taxon>Actinomycetota</taxon>
        <taxon>Actinomycetes</taxon>
        <taxon>Mycobacteriales</taxon>
        <taxon>Nocardiaceae</taxon>
        <taxon>Nocardia</taxon>
    </lineage>
</organism>
<evidence type="ECO:0000313" key="2">
    <source>
        <dbReference type="EMBL" id="OXR42973.1"/>
    </source>
</evidence>
<gene>
    <name evidence="2" type="ORF">B7C42_04859</name>
</gene>
<sequence length="115" mass="12653">MGTWNALSSVITVLSGCGVVLLAVGCFWPGDDPPRTRHVDRWDGANPGPPIARLTDWSCAPPAGPFTTAEAHHWMQIHRDHDCPRKREAFAALVAAGRIRPDSTRRNTVRSEDDE</sequence>
<keyword evidence="1" id="KW-0472">Membrane</keyword>
<dbReference type="RefSeq" id="WP_039778419.1">
    <property type="nucleotide sequence ID" value="NZ_JAAXOR010000001.1"/>
</dbReference>
<feature type="transmembrane region" description="Helical" evidence="1">
    <location>
        <begin position="6"/>
        <end position="28"/>
    </location>
</feature>
<evidence type="ECO:0000313" key="3">
    <source>
        <dbReference type="Proteomes" id="UP000215506"/>
    </source>
</evidence>
<dbReference type="EMBL" id="NGAF01000011">
    <property type="protein sequence ID" value="OXR42973.1"/>
    <property type="molecule type" value="Genomic_DNA"/>
</dbReference>
<keyword evidence="3" id="KW-1185">Reference proteome</keyword>
<evidence type="ECO:0000256" key="1">
    <source>
        <dbReference type="SAM" id="Phobius"/>
    </source>
</evidence>
<proteinExistence type="predicted"/>
<name>A0A231H2A2_9NOCA</name>
<keyword evidence="1" id="KW-1133">Transmembrane helix</keyword>
<accession>A0A231H2A2</accession>
<dbReference type="AlphaFoldDB" id="A0A231H2A2"/>